<evidence type="ECO:0000313" key="3">
    <source>
        <dbReference type="Proteomes" id="UP000019247"/>
    </source>
</evidence>
<gene>
    <name evidence="2" type="ORF">LFAB_10115</name>
</gene>
<dbReference type="AlphaFoldDB" id="W6T6R0"/>
<keyword evidence="1" id="KW-0472">Membrane</keyword>
<proteinExistence type="predicted"/>
<organism evidence="2 3">
    <name type="scientific">Lactiplantibacillus fabifermentans T30PCM01</name>
    <dbReference type="NCBI Taxonomy" id="1400520"/>
    <lineage>
        <taxon>Bacteria</taxon>
        <taxon>Bacillati</taxon>
        <taxon>Bacillota</taxon>
        <taxon>Bacilli</taxon>
        <taxon>Lactobacillales</taxon>
        <taxon>Lactobacillaceae</taxon>
        <taxon>Lactiplantibacillus</taxon>
    </lineage>
</organism>
<evidence type="ECO:0000256" key="1">
    <source>
        <dbReference type="SAM" id="Phobius"/>
    </source>
</evidence>
<dbReference type="Proteomes" id="UP000019247">
    <property type="component" value="Unassembled WGS sequence"/>
</dbReference>
<dbReference type="STRING" id="1400520.LFAB_10115"/>
<accession>W6T6R0</accession>
<sequence length="73" mass="8227">MELRLKIGSRHNGFVLLETIIAVTLLSAGLISGIGIETLMKKHESRRINEIKQARAMYELDRIQTHQTQLLAG</sequence>
<feature type="transmembrane region" description="Helical" evidence="1">
    <location>
        <begin position="20"/>
        <end position="40"/>
    </location>
</feature>
<dbReference type="PATRIC" id="fig|1400520.3.peg.1973"/>
<evidence type="ECO:0000313" key="2">
    <source>
        <dbReference type="EMBL" id="ETY73872.1"/>
    </source>
</evidence>
<keyword evidence="1" id="KW-0812">Transmembrane</keyword>
<dbReference type="RefSeq" id="WP_024624332.1">
    <property type="nucleotide sequence ID" value="NZ_KK036500.1"/>
</dbReference>
<dbReference type="HOGENOM" id="CLU_2700055_0_0_9"/>
<comment type="caution">
    <text evidence="2">The sequence shown here is derived from an EMBL/GenBank/DDBJ whole genome shotgun (WGS) entry which is preliminary data.</text>
</comment>
<dbReference type="EMBL" id="AWWK01000048">
    <property type="protein sequence ID" value="ETY73872.1"/>
    <property type="molecule type" value="Genomic_DNA"/>
</dbReference>
<keyword evidence="1" id="KW-1133">Transmembrane helix</keyword>
<protein>
    <submittedName>
        <fullName evidence="2">Uncharacterized protein</fullName>
    </submittedName>
</protein>
<name>W6T6R0_9LACO</name>
<reference evidence="2 3" key="1">
    <citation type="journal article" date="2014" name="Genome Announc.">
        <title>Genome Sequence of Lactobacillus fabifermentans Strain T30PCM01, Isolated from Fermenting Grape Marc.</title>
        <authorList>
            <person name="Treu L."/>
            <person name="Vendramin V."/>
            <person name="Bovo B."/>
            <person name="Giacomini A."/>
            <person name="Corich V."/>
            <person name="Campanaro S."/>
        </authorList>
    </citation>
    <scope>NUCLEOTIDE SEQUENCE [LARGE SCALE GENOMIC DNA]</scope>
    <source>
        <strain evidence="2 3">T30PCM01</strain>
    </source>
</reference>